<dbReference type="InterPro" id="IPR010718">
    <property type="entry name" value="DUF1294"/>
</dbReference>
<organism evidence="2 3">
    <name type="scientific">Tissierella carlieri</name>
    <dbReference type="NCBI Taxonomy" id="689904"/>
    <lineage>
        <taxon>Bacteria</taxon>
        <taxon>Bacillati</taxon>
        <taxon>Bacillota</taxon>
        <taxon>Tissierellia</taxon>
        <taxon>Tissierellales</taxon>
        <taxon>Tissierellaceae</taxon>
        <taxon>Tissierella</taxon>
    </lineage>
</organism>
<protein>
    <submittedName>
        <fullName evidence="2">DUF1294 domain-containing protein</fullName>
    </submittedName>
</protein>
<proteinExistence type="predicted"/>
<dbReference type="EMBL" id="JANGAC010000026">
    <property type="protein sequence ID" value="MCQ4925636.1"/>
    <property type="molecule type" value="Genomic_DNA"/>
</dbReference>
<keyword evidence="1" id="KW-0472">Membrane</keyword>
<evidence type="ECO:0000256" key="1">
    <source>
        <dbReference type="SAM" id="Phobius"/>
    </source>
</evidence>
<keyword evidence="1" id="KW-1133">Transmembrane helix</keyword>
<dbReference type="Proteomes" id="UP001524478">
    <property type="component" value="Unassembled WGS sequence"/>
</dbReference>
<evidence type="ECO:0000313" key="3">
    <source>
        <dbReference type="Proteomes" id="UP001524478"/>
    </source>
</evidence>
<dbReference type="RefSeq" id="WP_256313048.1">
    <property type="nucleotide sequence ID" value="NZ_JANGAC010000026.1"/>
</dbReference>
<comment type="caution">
    <text evidence="2">The sequence shown here is derived from an EMBL/GenBank/DDBJ whole genome shotgun (WGS) entry which is preliminary data.</text>
</comment>
<keyword evidence="3" id="KW-1185">Reference proteome</keyword>
<feature type="transmembrane region" description="Helical" evidence="1">
    <location>
        <begin position="12"/>
        <end position="31"/>
    </location>
</feature>
<reference evidence="2 3" key="1">
    <citation type="submission" date="2022-06" db="EMBL/GenBank/DDBJ databases">
        <title>Isolation of gut microbiota from human fecal samples.</title>
        <authorList>
            <person name="Pamer E.G."/>
            <person name="Barat B."/>
            <person name="Waligurski E."/>
            <person name="Medina S."/>
            <person name="Paddock L."/>
            <person name="Mostad J."/>
        </authorList>
    </citation>
    <scope>NUCLEOTIDE SEQUENCE [LARGE SCALE GENOMIC DNA]</scope>
    <source>
        <strain evidence="2 3">DFI.7.95</strain>
    </source>
</reference>
<dbReference type="Pfam" id="PF06961">
    <property type="entry name" value="DUF1294"/>
    <property type="match status" value="1"/>
</dbReference>
<accession>A0ABT1SGN7</accession>
<feature type="transmembrane region" description="Helical" evidence="1">
    <location>
        <begin position="76"/>
        <end position="95"/>
    </location>
</feature>
<feature type="transmembrane region" description="Helical" evidence="1">
    <location>
        <begin position="43"/>
        <end position="64"/>
    </location>
</feature>
<name>A0ABT1SGN7_9FIRM</name>
<gene>
    <name evidence="2" type="ORF">NE686_21245</name>
</gene>
<sequence>MNLISNFNNREIFLLVYLISINLISFILFGIDKNKAEKKEWRISEASLLLTSILGGSIGSLIGMVAFKHKLSKKKFYIGIPCILVLNKIIELIIFNNIRVK</sequence>
<keyword evidence="1" id="KW-0812">Transmembrane</keyword>
<evidence type="ECO:0000313" key="2">
    <source>
        <dbReference type="EMBL" id="MCQ4925636.1"/>
    </source>
</evidence>